<proteinExistence type="predicted"/>
<gene>
    <name evidence="1" type="ORF">MTR67_018094</name>
</gene>
<evidence type="ECO:0000313" key="1">
    <source>
        <dbReference type="EMBL" id="WMV24709.1"/>
    </source>
</evidence>
<reference evidence="1" key="1">
    <citation type="submission" date="2023-08" db="EMBL/GenBank/DDBJ databases">
        <title>A de novo genome assembly of Solanum verrucosum Schlechtendal, a Mexican diploid species geographically isolated from the other diploid A-genome species in potato relatives.</title>
        <authorList>
            <person name="Hosaka K."/>
        </authorList>
    </citation>
    <scope>NUCLEOTIDE SEQUENCE</scope>
    <source>
        <tissue evidence="1">Young leaves</tissue>
    </source>
</reference>
<organism evidence="1 2">
    <name type="scientific">Solanum verrucosum</name>
    <dbReference type="NCBI Taxonomy" id="315347"/>
    <lineage>
        <taxon>Eukaryota</taxon>
        <taxon>Viridiplantae</taxon>
        <taxon>Streptophyta</taxon>
        <taxon>Embryophyta</taxon>
        <taxon>Tracheophyta</taxon>
        <taxon>Spermatophyta</taxon>
        <taxon>Magnoliopsida</taxon>
        <taxon>eudicotyledons</taxon>
        <taxon>Gunneridae</taxon>
        <taxon>Pentapetalae</taxon>
        <taxon>asterids</taxon>
        <taxon>lamiids</taxon>
        <taxon>Solanales</taxon>
        <taxon>Solanaceae</taxon>
        <taxon>Solanoideae</taxon>
        <taxon>Solaneae</taxon>
        <taxon>Solanum</taxon>
    </lineage>
</organism>
<evidence type="ECO:0000313" key="2">
    <source>
        <dbReference type="Proteomes" id="UP001234989"/>
    </source>
</evidence>
<protein>
    <submittedName>
        <fullName evidence="1">Uncharacterized protein</fullName>
    </submittedName>
</protein>
<dbReference type="EMBL" id="CP133615">
    <property type="protein sequence ID" value="WMV24709.1"/>
    <property type="molecule type" value="Genomic_DNA"/>
</dbReference>
<keyword evidence="2" id="KW-1185">Reference proteome</keyword>
<name>A0AAF0QRI9_SOLVR</name>
<dbReference type="Proteomes" id="UP001234989">
    <property type="component" value="Chromosome 4"/>
</dbReference>
<sequence length="59" mass="6638">MIDGLLGDIFVEGNLVTWRSKKTKCRCSLKCGGGIQRNDTWNMRSIMVKTSLNRFGLST</sequence>
<dbReference type="AlphaFoldDB" id="A0AAF0QRI9"/>
<accession>A0AAF0QRI9</accession>